<dbReference type="EMBL" id="RAWK01000172">
    <property type="protein sequence ID" value="RKH60276.1"/>
    <property type="molecule type" value="Genomic_DNA"/>
</dbReference>
<evidence type="ECO:0000313" key="2">
    <source>
        <dbReference type="Proteomes" id="UP000267003"/>
    </source>
</evidence>
<dbReference type="Proteomes" id="UP000267003">
    <property type="component" value="Unassembled WGS sequence"/>
</dbReference>
<sequence>LVGIGVGFYGFLHAMAQLGKRK</sequence>
<keyword evidence="2" id="KW-1185">Reference proteome</keyword>
<comment type="caution">
    <text evidence="1">The sequence shown here is derived from an EMBL/GenBank/DDBJ whole genome shotgun (WGS) entry which is preliminary data.</text>
</comment>
<name>A0A3A8PUZ2_9BACT</name>
<evidence type="ECO:0000313" key="1">
    <source>
        <dbReference type="EMBL" id="RKH60276.1"/>
    </source>
</evidence>
<proteinExistence type="predicted"/>
<dbReference type="AlphaFoldDB" id="A0A3A8PUZ2"/>
<accession>A0A3A8PUZ2</accession>
<reference evidence="2" key="1">
    <citation type="submission" date="2018-09" db="EMBL/GenBank/DDBJ databases">
        <authorList>
            <person name="Livingstone P.G."/>
            <person name="Whitworth D.E."/>
        </authorList>
    </citation>
    <scope>NUCLEOTIDE SEQUENCE [LARGE SCALE GENOMIC DNA]</scope>
    <source>
        <strain evidence="2">AB050A</strain>
    </source>
</reference>
<organism evidence="1 2">
    <name type="scientific">Corallococcus aberystwythensis</name>
    <dbReference type="NCBI Taxonomy" id="2316722"/>
    <lineage>
        <taxon>Bacteria</taxon>
        <taxon>Pseudomonadati</taxon>
        <taxon>Myxococcota</taxon>
        <taxon>Myxococcia</taxon>
        <taxon>Myxococcales</taxon>
        <taxon>Cystobacterineae</taxon>
        <taxon>Myxococcaceae</taxon>
        <taxon>Corallococcus</taxon>
    </lineage>
</organism>
<gene>
    <name evidence="1" type="ORF">D7W81_25775</name>
</gene>
<protein>
    <submittedName>
        <fullName evidence="1">F0F1 ATP synthase assembly protein I</fullName>
    </submittedName>
</protein>
<feature type="non-terminal residue" evidence="1">
    <location>
        <position position="1"/>
    </location>
</feature>